<keyword evidence="3" id="KW-0677">Repeat</keyword>
<dbReference type="OrthoDB" id="266138at2759"/>
<reference evidence="7 8" key="1">
    <citation type="submission" date="2016-07" db="EMBL/GenBank/DDBJ databases">
        <title>Pervasive Adenine N6-methylation of Active Genes in Fungi.</title>
        <authorList>
            <consortium name="DOE Joint Genome Institute"/>
            <person name="Mondo S.J."/>
            <person name="Dannebaum R.O."/>
            <person name="Kuo R.C."/>
            <person name="Labutti K."/>
            <person name="Haridas S."/>
            <person name="Kuo A."/>
            <person name="Salamov A."/>
            <person name="Ahrendt S.R."/>
            <person name="Lipzen A."/>
            <person name="Sullivan W."/>
            <person name="Andreopoulos W.B."/>
            <person name="Clum A."/>
            <person name="Lindquist E."/>
            <person name="Daum C."/>
            <person name="Ramamoorthy G.K."/>
            <person name="Gryganskyi A."/>
            <person name="Culley D."/>
            <person name="Magnuson J.K."/>
            <person name="James T.Y."/>
            <person name="O'Malley M.A."/>
            <person name="Stajich J.E."/>
            <person name="Spatafora J.W."/>
            <person name="Visel A."/>
            <person name="Grigoriev I.V."/>
        </authorList>
    </citation>
    <scope>NUCLEOTIDE SEQUENCE [LARGE SCALE GENOMIC DNA]</scope>
    <source>
        <strain evidence="7 8">JEL800</strain>
    </source>
</reference>
<comment type="caution">
    <text evidence="7">The sequence shown here is derived from an EMBL/GenBank/DDBJ whole genome shotgun (WGS) entry which is preliminary data.</text>
</comment>
<dbReference type="Gene3D" id="3.80.10.10">
    <property type="entry name" value="Ribonuclease Inhibitor"/>
    <property type="match status" value="1"/>
</dbReference>
<dbReference type="InterPro" id="IPR025875">
    <property type="entry name" value="Leu-rich_rpt_4"/>
</dbReference>
<name>A0A1Y2CYN0_9FUNG</name>
<organism evidence="7 8">
    <name type="scientific">Rhizoclosmatium globosum</name>
    <dbReference type="NCBI Taxonomy" id="329046"/>
    <lineage>
        <taxon>Eukaryota</taxon>
        <taxon>Fungi</taxon>
        <taxon>Fungi incertae sedis</taxon>
        <taxon>Chytridiomycota</taxon>
        <taxon>Chytridiomycota incertae sedis</taxon>
        <taxon>Chytridiomycetes</taxon>
        <taxon>Chytridiales</taxon>
        <taxon>Chytriomycetaceae</taxon>
        <taxon>Rhizoclosmatium</taxon>
    </lineage>
</organism>
<dbReference type="PROSITE" id="PS51450">
    <property type="entry name" value="LRR"/>
    <property type="match status" value="2"/>
</dbReference>
<protein>
    <submittedName>
        <fullName evidence="7">Outer arm dynein light chain 1</fullName>
    </submittedName>
</protein>
<gene>
    <name evidence="7" type="ORF">BCR33DRAFT_454829</name>
</gene>
<dbReference type="InterPro" id="IPR032675">
    <property type="entry name" value="LRR_dom_sf"/>
</dbReference>
<evidence type="ECO:0000256" key="4">
    <source>
        <dbReference type="ARBA" id="ARBA00023069"/>
    </source>
</evidence>
<proteinExistence type="predicted"/>
<evidence type="ECO:0000313" key="7">
    <source>
        <dbReference type="EMBL" id="ORY51445.1"/>
    </source>
</evidence>
<keyword evidence="2" id="KW-0433">Leucine-rich repeat</keyword>
<comment type="subcellular location">
    <subcellularLocation>
        <location evidence="1">Cell projection</location>
        <location evidence="1">Cilium</location>
    </subcellularLocation>
</comment>
<feature type="compositionally biased region" description="Acidic residues" evidence="6">
    <location>
        <begin position="169"/>
        <end position="179"/>
    </location>
</feature>
<dbReference type="STRING" id="329046.A0A1Y2CYN0"/>
<evidence type="ECO:0000256" key="6">
    <source>
        <dbReference type="SAM" id="MobiDB-lite"/>
    </source>
</evidence>
<dbReference type="EMBL" id="MCGO01000005">
    <property type="protein sequence ID" value="ORY51445.1"/>
    <property type="molecule type" value="Genomic_DNA"/>
</dbReference>
<dbReference type="AlphaFoldDB" id="A0A1Y2CYN0"/>
<evidence type="ECO:0000256" key="1">
    <source>
        <dbReference type="ARBA" id="ARBA00004138"/>
    </source>
</evidence>
<dbReference type="InterPro" id="IPR001611">
    <property type="entry name" value="Leu-rich_rpt"/>
</dbReference>
<evidence type="ECO:0000313" key="8">
    <source>
        <dbReference type="Proteomes" id="UP000193642"/>
    </source>
</evidence>
<evidence type="ECO:0000256" key="5">
    <source>
        <dbReference type="ARBA" id="ARBA00023273"/>
    </source>
</evidence>
<dbReference type="SUPFAM" id="SSF52058">
    <property type="entry name" value="L domain-like"/>
    <property type="match status" value="1"/>
</dbReference>
<dbReference type="Proteomes" id="UP000193642">
    <property type="component" value="Unassembled WGS sequence"/>
</dbReference>
<dbReference type="InterPro" id="IPR050576">
    <property type="entry name" value="Cilia_flagella_integrity"/>
</dbReference>
<keyword evidence="5" id="KW-0966">Cell projection</keyword>
<dbReference type="SMART" id="SM00365">
    <property type="entry name" value="LRR_SD22"/>
    <property type="match status" value="3"/>
</dbReference>
<sequence>MTPTECAHLLKTATHIRLDRSRIECLSGISTYTSITHLHLQYNSISSLKPLASLVNLRILCLASNFVSKVEGISGLKELKMIDLSGNLVNIVEIESFPQSLENVILAENPCASAPDYRLQLIYGLKNLEVLDEVDVTKEETRLAKMSLGNDEERVEAFSWSRTVEVEEISDASMEEESDKNETRGWKFEDGKLEKDSPLSPVEQLDGVSRDITDIKVDLEPFKSTVDAILERSKIRQAQNAMETRSRMQQLIEKIKADGKARTDS</sequence>
<evidence type="ECO:0000256" key="3">
    <source>
        <dbReference type="ARBA" id="ARBA00022737"/>
    </source>
</evidence>
<keyword evidence="8" id="KW-1185">Reference proteome</keyword>
<dbReference type="PANTHER" id="PTHR45973">
    <property type="entry name" value="PROTEIN PHOSPHATASE 1 REGULATORY SUBUNIT SDS22-RELATED"/>
    <property type="match status" value="1"/>
</dbReference>
<evidence type="ECO:0000256" key="2">
    <source>
        <dbReference type="ARBA" id="ARBA00022614"/>
    </source>
</evidence>
<feature type="region of interest" description="Disordered" evidence="6">
    <location>
        <begin position="169"/>
        <end position="205"/>
    </location>
</feature>
<keyword evidence="4" id="KW-0969">Cilium</keyword>
<dbReference type="Pfam" id="PF12799">
    <property type="entry name" value="LRR_4"/>
    <property type="match status" value="1"/>
</dbReference>
<dbReference type="PANTHER" id="PTHR45973:SF9">
    <property type="entry name" value="LEUCINE-RICH REPEAT-CONTAINING PROTEIN 46"/>
    <property type="match status" value="1"/>
</dbReference>
<accession>A0A1Y2CYN0</accession>
<feature type="compositionally biased region" description="Basic and acidic residues" evidence="6">
    <location>
        <begin position="180"/>
        <end position="197"/>
    </location>
</feature>